<dbReference type="SUPFAM" id="SSF109854">
    <property type="entry name" value="DinB/YfiT-like putative metalloenzymes"/>
    <property type="match status" value="1"/>
</dbReference>
<proteinExistence type="predicted"/>
<dbReference type="EMBL" id="JAAXOP010000007">
    <property type="protein sequence ID" value="NKY51443.1"/>
    <property type="molecule type" value="Genomic_DNA"/>
</dbReference>
<comment type="caution">
    <text evidence="2">The sequence shown here is derived from an EMBL/GenBank/DDBJ whole genome shotgun (WGS) entry which is preliminary data.</text>
</comment>
<accession>A0A846XWD6</accession>
<evidence type="ECO:0000259" key="1">
    <source>
        <dbReference type="Pfam" id="PF11716"/>
    </source>
</evidence>
<dbReference type="AlphaFoldDB" id="A0A846XWD6"/>
<reference evidence="2 3" key="1">
    <citation type="submission" date="2020-04" db="EMBL/GenBank/DDBJ databases">
        <title>MicrobeNet Type strains.</title>
        <authorList>
            <person name="Nicholson A.C."/>
        </authorList>
    </citation>
    <scope>NUCLEOTIDE SEQUENCE [LARGE SCALE GENOMIC DNA]</scope>
    <source>
        <strain evidence="2 3">JCM 12354</strain>
    </source>
</reference>
<keyword evidence="2" id="KW-0413">Isomerase</keyword>
<feature type="domain" description="Mycothiol-dependent maleylpyruvate isomerase metal-binding" evidence="1">
    <location>
        <begin position="17"/>
        <end position="121"/>
    </location>
</feature>
<keyword evidence="2" id="KW-0670">Pyruvate</keyword>
<dbReference type="InterPro" id="IPR017517">
    <property type="entry name" value="Maleyloyr_isom"/>
</dbReference>
<sequence length="220" mass="23756">MAGKTSLNTERIWQSVAAERTSLVELLRLLPEGSWDHASLCDGWQVRDVVAHLILSAESGLGTILINLIRARGDFNRLVRDTALRHARSHTSAQLVAELHDSVDARTTPLGTTPVDRLMDLLVHGQDIAVPLGIPREMPVPAAESALERVWAGGFPFHARKKFGGYRLVASDGEWTAGTGPVVEGSVTALLMLVTGRHPAPDQLTGDGAAQLLAERGDRR</sequence>
<protein>
    <submittedName>
        <fullName evidence="2">Maleylpyruvate isomerase family mycothiol-dependent enzyme</fullName>
    </submittedName>
</protein>
<dbReference type="GO" id="GO:0016853">
    <property type="term" value="F:isomerase activity"/>
    <property type="evidence" value="ECO:0007669"/>
    <property type="project" value="UniProtKB-KW"/>
</dbReference>
<name>A0A846XWD6_9NOCA</name>
<dbReference type="GO" id="GO:0046872">
    <property type="term" value="F:metal ion binding"/>
    <property type="evidence" value="ECO:0007669"/>
    <property type="project" value="InterPro"/>
</dbReference>
<evidence type="ECO:0000313" key="2">
    <source>
        <dbReference type="EMBL" id="NKY51443.1"/>
    </source>
</evidence>
<dbReference type="Pfam" id="PF11716">
    <property type="entry name" value="MDMPI_N"/>
    <property type="match status" value="1"/>
</dbReference>
<dbReference type="RefSeq" id="WP_067881924.1">
    <property type="nucleotide sequence ID" value="NZ_JAAXOP010000007.1"/>
</dbReference>
<evidence type="ECO:0000313" key="3">
    <source>
        <dbReference type="Proteomes" id="UP000565711"/>
    </source>
</evidence>
<organism evidence="2 3">
    <name type="scientific">Nocardia vermiculata</name>
    <dbReference type="NCBI Taxonomy" id="257274"/>
    <lineage>
        <taxon>Bacteria</taxon>
        <taxon>Bacillati</taxon>
        <taxon>Actinomycetota</taxon>
        <taxon>Actinomycetes</taxon>
        <taxon>Mycobacteriales</taxon>
        <taxon>Nocardiaceae</taxon>
        <taxon>Nocardia</taxon>
    </lineage>
</organism>
<gene>
    <name evidence="2" type="ORF">HGA08_14555</name>
</gene>
<keyword evidence="3" id="KW-1185">Reference proteome</keyword>
<dbReference type="Gene3D" id="1.20.120.450">
    <property type="entry name" value="dinb family like domain"/>
    <property type="match status" value="1"/>
</dbReference>
<dbReference type="NCBIfam" id="TIGR03083">
    <property type="entry name" value="maleylpyruvate isomerase family mycothiol-dependent enzyme"/>
    <property type="match status" value="1"/>
</dbReference>
<dbReference type="InterPro" id="IPR034660">
    <property type="entry name" value="DinB/YfiT-like"/>
</dbReference>
<dbReference type="Proteomes" id="UP000565711">
    <property type="component" value="Unassembled WGS sequence"/>
</dbReference>
<dbReference type="InterPro" id="IPR024344">
    <property type="entry name" value="MDMPI_metal-binding"/>
</dbReference>